<comment type="caution">
    <text evidence="1">The sequence shown here is derived from an EMBL/GenBank/DDBJ whole genome shotgun (WGS) entry which is preliminary data.</text>
</comment>
<dbReference type="InterPro" id="IPR011855">
    <property type="entry name" value="Phgtail_TP901_1"/>
</dbReference>
<dbReference type="PATRIC" id="fig|13690.10.peg.3745"/>
<dbReference type="EMBL" id="JGVR01000024">
    <property type="protein sequence ID" value="KEZ17159.1"/>
    <property type="molecule type" value="Genomic_DNA"/>
</dbReference>
<dbReference type="Pfam" id="PF06199">
    <property type="entry name" value="Phage_tail_2"/>
    <property type="match status" value="1"/>
</dbReference>
<dbReference type="AlphaFoldDB" id="A0A084EGR7"/>
<name>A0A084EGR7_SPHYA</name>
<evidence type="ECO:0000313" key="1">
    <source>
        <dbReference type="EMBL" id="KEZ17159.1"/>
    </source>
</evidence>
<sequence length="145" mass="15132">MTYPTTAKGTKVALQLGDGAPTEAFTTVCGFTTKGLQRTRAVNDAVVWDCTDPDAPPITERDMAAGDWSISGSGQAVVAELDRIEAAYETPANWRIVFFGAGTTIVRSYTGNAIMTDLNLGAVNGEKATISITLSGNGALVTDTP</sequence>
<evidence type="ECO:0000313" key="2">
    <source>
        <dbReference type="Proteomes" id="UP000028534"/>
    </source>
</evidence>
<protein>
    <recommendedName>
        <fullName evidence="3">Phage tail protein</fullName>
    </recommendedName>
</protein>
<dbReference type="Proteomes" id="UP000028534">
    <property type="component" value="Unassembled WGS sequence"/>
</dbReference>
<accession>A0A084EGR7</accession>
<evidence type="ECO:0008006" key="3">
    <source>
        <dbReference type="Google" id="ProtNLM"/>
    </source>
</evidence>
<dbReference type="RefSeq" id="WP_037521387.1">
    <property type="nucleotide sequence ID" value="NZ_JGVR01000024.1"/>
</dbReference>
<reference evidence="1 2" key="1">
    <citation type="submission" date="2014-03" db="EMBL/GenBank/DDBJ databases">
        <title>Genome sequence of Sphingobium yanoikuyae B1.</title>
        <authorList>
            <person name="Gan H.M."/>
            <person name="Gan H.Y."/>
            <person name="Savka M.A."/>
        </authorList>
    </citation>
    <scope>NUCLEOTIDE SEQUENCE [LARGE SCALE GENOMIC DNA]</scope>
    <source>
        <strain evidence="1 2">B1</strain>
    </source>
</reference>
<proteinExistence type="predicted"/>
<gene>
    <name evidence="1" type="ORF">CP98_03657</name>
</gene>
<dbReference type="eggNOG" id="COG5437">
    <property type="taxonomic scope" value="Bacteria"/>
</dbReference>
<organism evidence="1 2">
    <name type="scientific">Sphingobium yanoikuyae</name>
    <name type="common">Sphingomonas yanoikuyae</name>
    <dbReference type="NCBI Taxonomy" id="13690"/>
    <lineage>
        <taxon>Bacteria</taxon>
        <taxon>Pseudomonadati</taxon>
        <taxon>Pseudomonadota</taxon>
        <taxon>Alphaproteobacteria</taxon>
        <taxon>Sphingomonadales</taxon>
        <taxon>Sphingomonadaceae</taxon>
        <taxon>Sphingobium</taxon>
    </lineage>
</organism>